<dbReference type="EMBL" id="BMIR01000006">
    <property type="protein sequence ID" value="GGE37886.1"/>
    <property type="molecule type" value="Genomic_DNA"/>
</dbReference>
<keyword evidence="2" id="KW-0378">Hydrolase</keyword>
<dbReference type="Gene3D" id="3.60.15.10">
    <property type="entry name" value="Ribonuclease Z/Hydroxyacylglutathione hydrolase-like"/>
    <property type="match status" value="1"/>
</dbReference>
<evidence type="ECO:0000313" key="2">
    <source>
        <dbReference type="EMBL" id="GGE37886.1"/>
    </source>
</evidence>
<dbReference type="SMART" id="SM00849">
    <property type="entry name" value="Lactamase_B"/>
    <property type="match status" value="1"/>
</dbReference>
<dbReference type="InterPro" id="IPR050855">
    <property type="entry name" value="NDM-1-like"/>
</dbReference>
<feature type="domain" description="Metallo-beta-lactamase" evidence="1">
    <location>
        <begin position="23"/>
        <end position="237"/>
    </location>
</feature>
<dbReference type="SUPFAM" id="SSF56281">
    <property type="entry name" value="Metallo-hydrolase/oxidoreductase"/>
    <property type="match status" value="1"/>
</dbReference>
<organism evidence="2 3">
    <name type="scientific">Pullulanibacillus camelliae</name>
    <dbReference type="NCBI Taxonomy" id="1707096"/>
    <lineage>
        <taxon>Bacteria</taxon>
        <taxon>Bacillati</taxon>
        <taxon>Bacillota</taxon>
        <taxon>Bacilli</taxon>
        <taxon>Bacillales</taxon>
        <taxon>Sporolactobacillaceae</taxon>
        <taxon>Pullulanibacillus</taxon>
    </lineage>
</organism>
<dbReference type="PANTHER" id="PTHR42951:SF21">
    <property type="entry name" value="METALLO-HYDROLASE YQJP-RELATED"/>
    <property type="match status" value="1"/>
</dbReference>
<evidence type="ECO:0000313" key="3">
    <source>
        <dbReference type="Proteomes" id="UP000628775"/>
    </source>
</evidence>
<dbReference type="Pfam" id="PF00753">
    <property type="entry name" value="Lactamase_B"/>
    <property type="match status" value="1"/>
</dbReference>
<gene>
    <name evidence="2" type="ORF">GCM10011391_15850</name>
</gene>
<reference evidence="2" key="2">
    <citation type="submission" date="2020-09" db="EMBL/GenBank/DDBJ databases">
        <authorList>
            <person name="Sun Q."/>
            <person name="Zhou Y."/>
        </authorList>
    </citation>
    <scope>NUCLEOTIDE SEQUENCE</scope>
    <source>
        <strain evidence="2">CGMCC 1.15371</strain>
    </source>
</reference>
<reference evidence="2" key="1">
    <citation type="journal article" date="2014" name="Int. J. Syst. Evol. Microbiol.">
        <title>Complete genome sequence of Corynebacterium casei LMG S-19264T (=DSM 44701T), isolated from a smear-ripened cheese.</title>
        <authorList>
            <consortium name="US DOE Joint Genome Institute (JGI-PGF)"/>
            <person name="Walter F."/>
            <person name="Albersmeier A."/>
            <person name="Kalinowski J."/>
            <person name="Ruckert C."/>
        </authorList>
    </citation>
    <scope>NUCLEOTIDE SEQUENCE</scope>
    <source>
        <strain evidence="2">CGMCC 1.15371</strain>
    </source>
</reference>
<sequence>MNVYQTAPDIWQVELETPFAVGPVNIFLVKKKDKVMVVDAGLSTHETWINFKTALSKLSIDLKAIDCVVLTHHHIDHTGLINFLPSAIPIYGHWRIEPWLQQSSAFIQRYNDYFQRLGEKMGVPQKYVDRLPTMDGYIEYGGRRELTATVDETNTIPNFEEWQILYTPGHAQSHISLYRKTDGVFIGGDLLLEHISSNAILEPPYNDGEKAPRTLLQYRDALQKCLTLGMQTILPGHGQMFNYSDAFIQNRLQNQRKRRDIIARMIQDTPRTTFDIGQEMFRRVFENQVDLVLSEVQGYLDWLVAEKSAVCVEVDGRLKYRSL</sequence>
<keyword evidence="3" id="KW-1185">Reference proteome</keyword>
<dbReference type="InterPro" id="IPR001279">
    <property type="entry name" value="Metallo-B-lactamas"/>
</dbReference>
<proteinExistence type="predicted"/>
<dbReference type="RefSeq" id="WP_188691817.1">
    <property type="nucleotide sequence ID" value="NZ_BMIR01000006.1"/>
</dbReference>
<dbReference type="GO" id="GO:0016787">
    <property type="term" value="F:hydrolase activity"/>
    <property type="evidence" value="ECO:0007669"/>
    <property type="project" value="UniProtKB-KW"/>
</dbReference>
<protein>
    <submittedName>
        <fullName evidence="2">Hydrolase</fullName>
    </submittedName>
</protein>
<dbReference type="PANTHER" id="PTHR42951">
    <property type="entry name" value="METALLO-BETA-LACTAMASE DOMAIN-CONTAINING"/>
    <property type="match status" value="1"/>
</dbReference>
<comment type="caution">
    <text evidence="2">The sequence shown here is derived from an EMBL/GenBank/DDBJ whole genome shotgun (WGS) entry which is preliminary data.</text>
</comment>
<dbReference type="InterPro" id="IPR036866">
    <property type="entry name" value="RibonucZ/Hydroxyglut_hydro"/>
</dbReference>
<dbReference type="AlphaFoldDB" id="A0A8J2VM33"/>
<dbReference type="Proteomes" id="UP000628775">
    <property type="component" value="Unassembled WGS sequence"/>
</dbReference>
<evidence type="ECO:0000259" key="1">
    <source>
        <dbReference type="SMART" id="SM00849"/>
    </source>
</evidence>
<name>A0A8J2VM33_9BACL</name>
<accession>A0A8J2VM33</accession>